<dbReference type="InterPro" id="IPR011042">
    <property type="entry name" value="6-blade_b-propeller_TolB-like"/>
</dbReference>
<gene>
    <name evidence="1" type="ORF">NP603_21770</name>
</gene>
<proteinExistence type="predicted"/>
<name>A0ABT1UNU6_9GAMM</name>
<dbReference type="Gene3D" id="2.120.10.30">
    <property type="entry name" value="TolB, C-terminal domain"/>
    <property type="match status" value="1"/>
</dbReference>
<dbReference type="RefSeq" id="WP_256612965.1">
    <property type="nucleotide sequence ID" value="NZ_JANIBM010000081.1"/>
</dbReference>
<dbReference type="SUPFAM" id="SSF101898">
    <property type="entry name" value="NHL repeat"/>
    <property type="match status" value="1"/>
</dbReference>
<sequence length="242" mass="26308">MKTVLQICYSQREKHMRTVIIFAALSIIFTMDGWAQQQGTLLSVDHQAIRRFPAGSQKENVGIIPSSSDTPLIGPNAIVADDSGSLYVLDQVNNRVIQLRIGGRESASKQADLTVKALPKSAAPVSIAMARGNLYFYDRNFGLSSIEKPVGDDKRESATDTSVAQNKSIADSQFSAIGLGVQRMSSAEFRSQIRESAIQNKGRESQNFVIEGPEGQTYTIEVARPNETTARAIINQTNNTGG</sequence>
<evidence type="ECO:0000313" key="2">
    <source>
        <dbReference type="Proteomes" id="UP001524569"/>
    </source>
</evidence>
<accession>A0ABT1UNU6</accession>
<keyword evidence="2" id="KW-1185">Reference proteome</keyword>
<protein>
    <recommendedName>
        <fullName evidence="3">NHL repeat containing protein</fullName>
    </recommendedName>
</protein>
<reference evidence="1 2" key="1">
    <citation type="submission" date="2022-07" db="EMBL/GenBank/DDBJ databases">
        <title>Methylomonas rivi sp. nov., Methylomonas rosea sp. nov., Methylomonas aureus sp. nov. and Methylomonas subterranea sp. nov., four novel methanotrophs isolated from a freshwater creek and the deep terrestrial subsurface.</title>
        <authorList>
            <person name="Abin C."/>
            <person name="Sankaranarayanan K."/>
            <person name="Garner C."/>
            <person name="Sindelar R."/>
            <person name="Kotary K."/>
            <person name="Garner R."/>
            <person name="Barclay S."/>
            <person name="Lawson P."/>
            <person name="Krumholz L."/>
        </authorList>
    </citation>
    <scope>NUCLEOTIDE SEQUENCE [LARGE SCALE GENOMIC DNA]</scope>
    <source>
        <strain evidence="1 2">SURF-1</strain>
    </source>
</reference>
<comment type="caution">
    <text evidence="1">The sequence shown here is derived from an EMBL/GenBank/DDBJ whole genome shotgun (WGS) entry which is preliminary data.</text>
</comment>
<feature type="non-terminal residue" evidence="1">
    <location>
        <position position="242"/>
    </location>
</feature>
<evidence type="ECO:0008006" key="3">
    <source>
        <dbReference type="Google" id="ProtNLM"/>
    </source>
</evidence>
<organism evidence="1 2">
    <name type="scientific">Methylomonas aurea</name>
    <dbReference type="NCBI Taxonomy" id="2952224"/>
    <lineage>
        <taxon>Bacteria</taxon>
        <taxon>Pseudomonadati</taxon>
        <taxon>Pseudomonadota</taxon>
        <taxon>Gammaproteobacteria</taxon>
        <taxon>Methylococcales</taxon>
        <taxon>Methylococcaceae</taxon>
        <taxon>Methylomonas</taxon>
    </lineage>
</organism>
<dbReference type="EMBL" id="JANIBM010000081">
    <property type="protein sequence ID" value="MCQ8183746.1"/>
    <property type="molecule type" value="Genomic_DNA"/>
</dbReference>
<dbReference type="Proteomes" id="UP001524569">
    <property type="component" value="Unassembled WGS sequence"/>
</dbReference>
<evidence type="ECO:0000313" key="1">
    <source>
        <dbReference type="EMBL" id="MCQ8183746.1"/>
    </source>
</evidence>